<feature type="region of interest" description="Disordered" evidence="1">
    <location>
        <begin position="1"/>
        <end position="53"/>
    </location>
</feature>
<dbReference type="EMBL" id="CABFNS010000840">
    <property type="protein sequence ID" value="VUC32062.1"/>
    <property type="molecule type" value="Genomic_DNA"/>
</dbReference>
<reference evidence="2 3" key="1">
    <citation type="submission" date="2019-06" db="EMBL/GenBank/DDBJ databases">
        <authorList>
            <person name="Broberg M."/>
        </authorList>
    </citation>
    <scope>NUCLEOTIDE SEQUENCE [LARGE SCALE GENOMIC DNA]</scope>
</reference>
<evidence type="ECO:0000256" key="1">
    <source>
        <dbReference type="SAM" id="MobiDB-lite"/>
    </source>
</evidence>
<accession>A0ABY6ULA2</accession>
<proteinExistence type="predicted"/>
<feature type="region of interest" description="Disordered" evidence="1">
    <location>
        <begin position="128"/>
        <end position="147"/>
    </location>
</feature>
<organism evidence="2 3">
    <name type="scientific">Bionectria ochroleuca</name>
    <name type="common">Gliocladium roseum</name>
    <dbReference type="NCBI Taxonomy" id="29856"/>
    <lineage>
        <taxon>Eukaryota</taxon>
        <taxon>Fungi</taxon>
        <taxon>Dikarya</taxon>
        <taxon>Ascomycota</taxon>
        <taxon>Pezizomycotina</taxon>
        <taxon>Sordariomycetes</taxon>
        <taxon>Hypocreomycetidae</taxon>
        <taxon>Hypocreales</taxon>
        <taxon>Bionectriaceae</taxon>
        <taxon>Clonostachys</taxon>
    </lineage>
</organism>
<dbReference type="Proteomes" id="UP000766486">
    <property type="component" value="Unassembled WGS sequence"/>
</dbReference>
<feature type="compositionally biased region" description="Low complexity" evidence="1">
    <location>
        <begin position="1"/>
        <end position="16"/>
    </location>
</feature>
<protein>
    <submittedName>
        <fullName evidence="2">Uncharacterized protein</fullName>
    </submittedName>
</protein>
<name>A0ABY6ULA2_BIOOC</name>
<sequence length="147" mass="16160">MTTQQPQQPQQSQQPRQAPPPSTLAFTPAMRDLQARGKNPFQGQPGHEDHHSVMHLGLGQCLPNDTYEARERRNFAMSVLNSPEKLMMYAQSEDDSISSQRLRFMQLAAGLPGERSISDRSRFQAPALGEQITSGTDGHTVGEASSG</sequence>
<evidence type="ECO:0000313" key="3">
    <source>
        <dbReference type="Proteomes" id="UP000766486"/>
    </source>
</evidence>
<evidence type="ECO:0000313" key="2">
    <source>
        <dbReference type="EMBL" id="VUC32062.1"/>
    </source>
</evidence>
<comment type="caution">
    <text evidence="2">The sequence shown here is derived from an EMBL/GenBank/DDBJ whole genome shotgun (WGS) entry which is preliminary data.</text>
</comment>
<keyword evidence="3" id="KW-1185">Reference proteome</keyword>
<gene>
    <name evidence="2" type="ORF">CLO192961_LOCUS319813</name>
</gene>
<feature type="compositionally biased region" description="Polar residues" evidence="1">
    <location>
        <begin position="131"/>
        <end position="147"/>
    </location>
</feature>